<proteinExistence type="predicted"/>
<name>A0A2W1G2M7_9PLEO</name>
<comment type="caution">
    <text evidence="2">The sequence shown here is derived from an EMBL/GenBank/DDBJ whole genome shotgun (WGS) entry which is preliminary data.</text>
</comment>
<evidence type="ECO:0000313" key="2">
    <source>
        <dbReference type="EMBL" id="KAI1515632.1"/>
    </source>
</evidence>
<gene>
    <name evidence="2" type="ORF">Ptr86124_005633</name>
</gene>
<accession>A0A2W1G2M7</accession>
<dbReference type="Proteomes" id="UP000249757">
    <property type="component" value="Unassembled WGS sequence"/>
</dbReference>
<reference evidence="3" key="1">
    <citation type="journal article" date="2022" name="Microb. Genom.">
        <title>A global pangenome for the wheat fungal pathogen Pyrenophora tritici-repentis and prediction of effector protein structural homology.</title>
        <authorList>
            <person name="Moolhuijzen P.M."/>
            <person name="See P.T."/>
            <person name="Shi G."/>
            <person name="Powell H.R."/>
            <person name="Cockram J."/>
            <person name="Jorgensen L.N."/>
            <person name="Benslimane H."/>
            <person name="Strelkov S.E."/>
            <person name="Turner J."/>
            <person name="Liu Z."/>
            <person name="Moffat C.S."/>
        </authorList>
    </citation>
    <scope>NUCLEOTIDE SEQUENCE [LARGE SCALE GENOMIC DNA]</scope>
</reference>
<feature type="region of interest" description="Disordered" evidence="1">
    <location>
        <begin position="1"/>
        <end position="106"/>
    </location>
</feature>
<organism evidence="2 3">
    <name type="scientific">Pyrenophora tritici-repentis</name>
    <dbReference type="NCBI Taxonomy" id="45151"/>
    <lineage>
        <taxon>Eukaryota</taxon>
        <taxon>Fungi</taxon>
        <taxon>Dikarya</taxon>
        <taxon>Ascomycota</taxon>
        <taxon>Pezizomycotina</taxon>
        <taxon>Dothideomycetes</taxon>
        <taxon>Pleosporomycetidae</taxon>
        <taxon>Pleosporales</taxon>
        <taxon>Pleosporineae</taxon>
        <taxon>Pleosporaceae</taxon>
        <taxon>Pyrenophora</taxon>
    </lineage>
</organism>
<keyword evidence="3" id="KW-1185">Reference proteome</keyword>
<dbReference type="EMBL" id="NRDI02000006">
    <property type="protein sequence ID" value="KAI1515632.1"/>
    <property type="molecule type" value="Genomic_DNA"/>
</dbReference>
<evidence type="ECO:0000313" key="3">
    <source>
        <dbReference type="Proteomes" id="UP000249757"/>
    </source>
</evidence>
<protein>
    <submittedName>
        <fullName evidence="2">Uncharacterized protein</fullName>
    </submittedName>
</protein>
<dbReference type="AlphaFoldDB" id="A0A2W1G2M7"/>
<feature type="compositionally biased region" description="Polar residues" evidence="1">
    <location>
        <begin position="19"/>
        <end position="47"/>
    </location>
</feature>
<evidence type="ECO:0000256" key="1">
    <source>
        <dbReference type="SAM" id="MobiDB-lite"/>
    </source>
</evidence>
<sequence>MPSTPPISPEPTTDPISPVSRSGTSFAHKTSPAVTTQTPLIDTSTPAINDAPVELDGGAITPEELRRRTTEEGLGGVRGSMRGPDEGDIDAEFLGGGGNAGREARERRAAMLASRSKDPSVIVDVPRDPTAEEVEAARKADALLPAGRVICIMRGDLMGVWIHEEMTEVIVYDERA</sequence>
<dbReference type="OrthoDB" id="5310629at2759"/>